<keyword evidence="2 6" id="KW-0812">Transmembrane</keyword>
<dbReference type="InterPro" id="IPR004841">
    <property type="entry name" value="AA-permease/SLC12A_dom"/>
</dbReference>
<feature type="transmembrane region" description="Helical" evidence="6">
    <location>
        <begin position="306"/>
        <end position="329"/>
    </location>
</feature>
<feature type="transmembrane region" description="Helical" evidence="6">
    <location>
        <begin position="335"/>
        <end position="357"/>
    </location>
</feature>
<accession>A0A2T4C144</accession>
<evidence type="ECO:0000256" key="2">
    <source>
        <dbReference type="ARBA" id="ARBA00022692"/>
    </source>
</evidence>
<feature type="compositionally biased region" description="Polar residues" evidence="5">
    <location>
        <begin position="1"/>
        <end position="14"/>
    </location>
</feature>
<feature type="transmembrane region" description="Helical" evidence="6">
    <location>
        <begin position="136"/>
        <end position="155"/>
    </location>
</feature>
<dbReference type="STRING" id="983965.A0A2T4C144"/>
<reference evidence="8 9" key="1">
    <citation type="submission" date="2016-07" db="EMBL/GenBank/DDBJ databases">
        <title>Multiple horizontal gene transfer events from other fungi enriched the ability of initially mycotrophic Trichoderma (Ascomycota) to feed on dead plant biomass.</title>
        <authorList>
            <consortium name="DOE Joint Genome Institute"/>
            <person name="Aerts A."/>
            <person name="Atanasova L."/>
            <person name="Chenthamara K."/>
            <person name="Zhang J."/>
            <person name="Grujic M."/>
            <person name="Henrissat B."/>
            <person name="Kuo A."/>
            <person name="Salamov A."/>
            <person name="Lipzen A."/>
            <person name="Labutti K."/>
            <person name="Barry K."/>
            <person name="Miao Y."/>
            <person name="Rahimi M.J."/>
            <person name="Shen Q."/>
            <person name="Grigoriev I.V."/>
            <person name="Kubicek C.P."/>
            <person name="Druzhinina I.S."/>
        </authorList>
    </citation>
    <scope>NUCLEOTIDE SEQUENCE [LARGE SCALE GENOMIC DNA]</scope>
    <source>
        <strain evidence="8 9">ATCC 18648</strain>
    </source>
</reference>
<dbReference type="InterPro" id="IPR050524">
    <property type="entry name" value="APC_YAT"/>
</dbReference>
<dbReference type="GO" id="GO:0015171">
    <property type="term" value="F:amino acid transmembrane transporter activity"/>
    <property type="evidence" value="ECO:0007669"/>
    <property type="project" value="TreeGrafter"/>
</dbReference>
<keyword evidence="3 6" id="KW-1133">Transmembrane helix</keyword>
<sequence length="389" mass="41902">MSSGKRPLPSTTMSPLIDRSAGGNAPAPGYNTTSSDYGHGKDASVTKIAADVDIERAPSHLLADGDPVKGLGDLDGDLHPGPFVEYIGTGNWGRFLGYWSVMTGAVFSFAGVESLAMAGAETANPRRAIPRACRNVFIRILLFYMLAILIVGMIVSSDDERLNDESGTAAQSPFVIAVSAAGYPAVPSVINAIVITSAWSSSNQALLSGTRVLYGLALKKQAPKIFLRTTSWGVPYVAVSLFVVFSLLAFMSLSSGALTAFFWLMDLVGAGVLVSWICIVLNHVRLRMALRVQGIPYQRLPWHNSWTLYSSAAALFMCSIILLTNGFYVFTTGNWSASGFVSSYLDIPLVLAAYLIWKYVKKTKIVALKEIPLEEALLQAELKDALDQS</sequence>
<dbReference type="OrthoDB" id="3900342at2759"/>
<dbReference type="AlphaFoldDB" id="A0A2T4C144"/>
<feature type="domain" description="Amino acid permease/ SLC12A" evidence="7">
    <location>
        <begin position="83"/>
        <end position="366"/>
    </location>
</feature>
<keyword evidence="4 6" id="KW-0472">Membrane</keyword>
<dbReference type="PANTHER" id="PTHR43341">
    <property type="entry name" value="AMINO ACID PERMEASE"/>
    <property type="match status" value="1"/>
</dbReference>
<dbReference type="PANTHER" id="PTHR43341:SF18">
    <property type="entry name" value="AMINO ACID PERMEASE_ SLC12A DOMAIN-CONTAINING PROTEIN"/>
    <property type="match status" value="1"/>
</dbReference>
<organism evidence="8 9">
    <name type="scientific">Trichoderma longibrachiatum ATCC 18648</name>
    <dbReference type="NCBI Taxonomy" id="983965"/>
    <lineage>
        <taxon>Eukaryota</taxon>
        <taxon>Fungi</taxon>
        <taxon>Dikarya</taxon>
        <taxon>Ascomycota</taxon>
        <taxon>Pezizomycotina</taxon>
        <taxon>Sordariomycetes</taxon>
        <taxon>Hypocreomycetidae</taxon>
        <taxon>Hypocreales</taxon>
        <taxon>Hypocreaceae</taxon>
        <taxon>Trichoderma</taxon>
    </lineage>
</organism>
<evidence type="ECO:0000256" key="3">
    <source>
        <dbReference type="ARBA" id="ARBA00022989"/>
    </source>
</evidence>
<gene>
    <name evidence="8" type="ORF">M440DRAFT_1463749</name>
</gene>
<evidence type="ECO:0000313" key="8">
    <source>
        <dbReference type="EMBL" id="PTB75235.1"/>
    </source>
</evidence>
<evidence type="ECO:0000256" key="1">
    <source>
        <dbReference type="ARBA" id="ARBA00004141"/>
    </source>
</evidence>
<keyword evidence="9" id="KW-1185">Reference proteome</keyword>
<comment type="subcellular location">
    <subcellularLocation>
        <location evidence="1">Membrane</location>
        <topology evidence="1">Multi-pass membrane protein</topology>
    </subcellularLocation>
</comment>
<feature type="transmembrane region" description="Helical" evidence="6">
    <location>
        <begin position="175"/>
        <end position="199"/>
    </location>
</feature>
<evidence type="ECO:0000256" key="5">
    <source>
        <dbReference type="SAM" id="MobiDB-lite"/>
    </source>
</evidence>
<feature type="region of interest" description="Disordered" evidence="5">
    <location>
        <begin position="1"/>
        <end position="38"/>
    </location>
</feature>
<dbReference type="Pfam" id="PF00324">
    <property type="entry name" value="AA_permease"/>
    <property type="match status" value="1"/>
</dbReference>
<evidence type="ECO:0000259" key="7">
    <source>
        <dbReference type="Pfam" id="PF00324"/>
    </source>
</evidence>
<dbReference type="Gene3D" id="1.20.1740.10">
    <property type="entry name" value="Amino acid/polyamine transporter I"/>
    <property type="match status" value="1"/>
</dbReference>
<evidence type="ECO:0000256" key="4">
    <source>
        <dbReference type="ARBA" id="ARBA00023136"/>
    </source>
</evidence>
<dbReference type="Proteomes" id="UP000240760">
    <property type="component" value="Unassembled WGS sequence"/>
</dbReference>
<proteinExistence type="predicted"/>
<feature type="transmembrane region" description="Helical" evidence="6">
    <location>
        <begin position="234"/>
        <end position="254"/>
    </location>
</feature>
<evidence type="ECO:0000256" key="6">
    <source>
        <dbReference type="SAM" id="Phobius"/>
    </source>
</evidence>
<protein>
    <recommendedName>
        <fullName evidence="7">Amino acid permease/ SLC12A domain-containing protein</fullName>
    </recommendedName>
</protein>
<feature type="transmembrane region" description="Helical" evidence="6">
    <location>
        <begin position="260"/>
        <end position="285"/>
    </location>
</feature>
<name>A0A2T4C144_TRILO</name>
<evidence type="ECO:0000313" key="9">
    <source>
        <dbReference type="Proteomes" id="UP000240760"/>
    </source>
</evidence>
<dbReference type="EMBL" id="KZ679134">
    <property type="protein sequence ID" value="PTB75235.1"/>
    <property type="molecule type" value="Genomic_DNA"/>
</dbReference>
<dbReference type="GO" id="GO:0016020">
    <property type="term" value="C:membrane"/>
    <property type="evidence" value="ECO:0007669"/>
    <property type="project" value="UniProtKB-SubCell"/>
</dbReference>